<proteinExistence type="predicted"/>
<organism evidence="2 3">
    <name type="scientific">Paraburkholderia acidicola</name>
    <dbReference type="NCBI Taxonomy" id="1912599"/>
    <lineage>
        <taxon>Bacteria</taxon>
        <taxon>Pseudomonadati</taxon>
        <taxon>Pseudomonadota</taxon>
        <taxon>Betaproteobacteria</taxon>
        <taxon>Burkholderiales</taxon>
        <taxon>Burkholderiaceae</taxon>
        <taxon>Paraburkholderia</taxon>
    </lineage>
</organism>
<evidence type="ECO:0000313" key="2">
    <source>
        <dbReference type="EMBL" id="PCE28855.1"/>
    </source>
</evidence>
<keyword evidence="1" id="KW-0732">Signal</keyword>
<feature type="signal peptide" evidence="1">
    <location>
        <begin position="1"/>
        <end position="18"/>
    </location>
</feature>
<dbReference type="Proteomes" id="UP000218022">
    <property type="component" value="Unassembled WGS sequence"/>
</dbReference>
<name>A0A2A4F6U6_9BURK</name>
<sequence length="83" mass="8459">MKTSTLMTMALLSASCFAAPTHTARDSTGAAIADRAGSLSAGPASAAGPAVDATAPQQWETIALPKSRHLSHAFDAPDEHLQT</sequence>
<dbReference type="PROSITE" id="PS51257">
    <property type="entry name" value="PROKAR_LIPOPROTEIN"/>
    <property type="match status" value="1"/>
</dbReference>
<reference evidence="2 3" key="1">
    <citation type="submission" date="2017-01" db="EMBL/GenBank/DDBJ databases">
        <title>Whole-Genome Shotgun Sequencing of Two beta-Proteobacterial Species in Search of the Bulgecin Biosynthetic Cluster.</title>
        <authorList>
            <person name="Horsman M.E."/>
            <person name="Marous D.R."/>
            <person name="Li R."/>
            <person name="Oliver R.A."/>
            <person name="Byun B."/>
            <person name="Emrich S.J."/>
            <person name="Boggess B."/>
            <person name="Townsend C.A."/>
            <person name="Mobashery S."/>
        </authorList>
    </citation>
    <scope>NUCLEOTIDE SEQUENCE [LARGE SCALE GENOMIC DNA]</scope>
    <source>
        <strain evidence="2 3">ATCC 31363</strain>
    </source>
</reference>
<protein>
    <submittedName>
        <fullName evidence="2">Uncharacterized protein</fullName>
    </submittedName>
</protein>
<gene>
    <name evidence="2" type="ORF">BWP39_01280</name>
</gene>
<dbReference type="EMBL" id="MTZV01000001">
    <property type="protein sequence ID" value="PCE28855.1"/>
    <property type="molecule type" value="Genomic_DNA"/>
</dbReference>
<dbReference type="AlphaFoldDB" id="A0A2A4F6U6"/>
<feature type="chain" id="PRO_5013377035" evidence="1">
    <location>
        <begin position="19"/>
        <end position="83"/>
    </location>
</feature>
<accession>A0A2A4F6U6</accession>
<dbReference type="RefSeq" id="WP_096716568.1">
    <property type="nucleotide sequence ID" value="NZ_MTZV01000001.1"/>
</dbReference>
<evidence type="ECO:0000313" key="3">
    <source>
        <dbReference type="Proteomes" id="UP000218022"/>
    </source>
</evidence>
<comment type="caution">
    <text evidence="2">The sequence shown here is derived from an EMBL/GenBank/DDBJ whole genome shotgun (WGS) entry which is preliminary data.</text>
</comment>
<evidence type="ECO:0000256" key="1">
    <source>
        <dbReference type="SAM" id="SignalP"/>
    </source>
</evidence>